<accession>A0AAD2K0L2</accession>
<dbReference type="Proteomes" id="UP001295794">
    <property type="component" value="Unassembled WGS sequence"/>
</dbReference>
<reference evidence="1" key="1">
    <citation type="submission" date="2023-11" db="EMBL/GenBank/DDBJ databases">
        <authorList>
            <person name="De Vega J J."/>
            <person name="De Vega J J."/>
        </authorList>
    </citation>
    <scope>NUCLEOTIDE SEQUENCE</scope>
</reference>
<sequence length="132" mass="14216">SDPLSHSTRQPIIDFHVAVSSIPISLILMRSMSQCILSPWCRCRCRCPASPVARPRAPLAAQPADWTVISCTGGPLSWMRTCRFSRTGHSIALVVAPQTPPGSAICRQRNAITGKLLSAAPRASVGIGWIRT</sequence>
<gene>
    <name evidence="1" type="ORF">MYCIT1_LOCUS17617</name>
</gene>
<name>A0AAD2K0L2_9AGAR</name>
<dbReference type="EMBL" id="CAVNYO010000181">
    <property type="protein sequence ID" value="CAK5272079.1"/>
    <property type="molecule type" value="Genomic_DNA"/>
</dbReference>
<proteinExistence type="predicted"/>
<dbReference type="AlphaFoldDB" id="A0AAD2K0L2"/>
<organism evidence="1 2">
    <name type="scientific">Mycena citricolor</name>
    <dbReference type="NCBI Taxonomy" id="2018698"/>
    <lineage>
        <taxon>Eukaryota</taxon>
        <taxon>Fungi</taxon>
        <taxon>Dikarya</taxon>
        <taxon>Basidiomycota</taxon>
        <taxon>Agaricomycotina</taxon>
        <taxon>Agaricomycetes</taxon>
        <taxon>Agaricomycetidae</taxon>
        <taxon>Agaricales</taxon>
        <taxon>Marasmiineae</taxon>
        <taxon>Mycenaceae</taxon>
        <taxon>Mycena</taxon>
    </lineage>
</organism>
<evidence type="ECO:0000313" key="2">
    <source>
        <dbReference type="Proteomes" id="UP001295794"/>
    </source>
</evidence>
<feature type="non-terminal residue" evidence="1">
    <location>
        <position position="1"/>
    </location>
</feature>
<keyword evidence="2" id="KW-1185">Reference proteome</keyword>
<protein>
    <submittedName>
        <fullName evidence="1">Uncharacterized protein</fullName>
    </submittedName>
</protein>
<evidence type="ECO:0000313" key="1">
    <source>
        <dbReference type="EMBL" id="CAK5272079.1"/>
    </source>
</evidence>
<comment type="caution">
    <text evidence="1">The sequence shown here is derived from an EMBL/GenBank/DDBJ whole genome shotgun (WGS) entry which is preliminary data.</text>
</comment>